<gene>
    <name evidence="2" type="ORF">EC957_001287</name>
</gene>
<name>A0A9P6F5S1_9FUNG</name>
<comment type="caution">
    <text evidence="2">The sequence shown here is derived from an EMBL/GenBank/DDBJ whole genome shotgun (WGS) entry which is preliminary data.</text>
</comment>
<evidence type="ECO:0000256" key="1">
    <source>
        <dbReference type="SAM" id="MobiDB-lite"/>
    </source>
</evidence>
<evidence type="ECO:0000313" key="2">
    <source>
        <dbReference type="EMBL" id="KAF9543073.1"/>
    </source>
</evidence>
<keyword evidence="3" id="KW-1185">Reference proteome</keyword>
<sequence>MGLGQGGAQQHGTGNNDDHDTSDDDLTDDDGEYSDASDGDDDNCDNDQGGLVKKGSALAVATEPESASGSETARNLLDLHGVNDPPSDRRAQVEKSAVIKKAVLGKNPAAVLERKAVVVEKSVVQKKAIEPSGTQFKTVRKVMFEKISKIIPSESLKEAEDKTDAIKKVNLETTPLKKHEAETTASKNVDPAWAPHASSEMNVKISEPKKTKAVDPQSPRMVSSRQRFPFEVVELKKNTVVKKPSPSNTDAILVAVESEDVEVAKGSKAKALFLKVAATKISITKQVERETTVRKKAKSEDVEVVKDPKVKMVLAKKSNTSELKSIKKV</sequence>
<feature type="region of interest" description="Disordered" evidence="1">
    <location>
        <begin position="1"/>
        <end position="92"/>
    </location>
</feature>
<dbReference type="EMBL" id="JAAAXW010000122">
    <property type="protein sequence ID" value="KAF9543073.1"/>
    <property type="molecule type" value="Genomic_DNA"/>
</dbReference>
<feature type="region of interest" description="Disordered" evidence="1">
    <location>
        <begin position="177"/>
        <end position="225"/>
    </location>
</feature>
<organism evidence="2 3">
    <name type="scientific">Mortierella hygrophila</name>
    <dbReference type="NCBI Taxonomy" id="979708"/>
    <lineage>
        <taxon>Eukaryota</taxon>
        <taxon>Fungi</taxon>
        <taxon>Fungi incertae sedis</taxon>
        <taxon>Mucoromycota</taxon>
        <taxon>Mortierellomycotina</taxon>
        <taxon>Mortierellomycetes</taxon>
        <taxon>Mortierellales</taxon>
        <taxon>Mortierellaceae</taxon>
        <taxon>Mortierella</taxon>
    </lineage>
</organism>
<accession>A0A9P6F5S1</accession>
<reference evidence="2" key="1">
    <citation type="journal article" date="2020" name="Fungal Divers.">
        <title>Resolving the Mortierellaceae phylogeny through synthesis of multi-gene phylogenetics and phylogenomics.</title>
        <authorList>
            <person name="Vandepol N."/>
            <person name="Liber J."/>
            <person name="Desiro A."/>
            <person name="Na H."/>
            <person name="Kennedy M."/>
            <person name="Barry K."/>
            <person name="Grigoriev I.V."/>
            <person name="Miller A.N."/>
            <person name="O'Donnell K."/>
            <person name="Stajich J.E."/>
            <person name="Bonito G."/>
        </authorList>
    </citation>
    <scope>NUCLEOTIDE SEQUENCE</scope>
    <source>
        <strain evidence="2">NRRL 2591</strain>
    </source>
</reference>
<feature type="compositionally biased region" description="Acidic residues" evidence="1">
    <location>
        <begin position="20"/>
        <end position="45"/>
    </location>
</feature>
<dbReference type="Proteomes" id="UP000723463">
    <property type="component" value="Unassembled WGS sequence"/>
</dbReference>
<protein>
    <submittedName>
        <fullName evidence="2">Uncharacterized protein</fullName>
    </submittedName>
</protein>
<dbReference type="AlphaFoldDB" id="A0A9P6F5S1"/>
<proteinExistence type="predicted"/>
<evidence type="ECO:0000313" key="3">
    <source>
        <dbReference type="Proteomes" id="UP000723463"/>
    </source>
</evidence>